<accession>A0A1G7M175</accession>
<dbReference type="EMBL" id="FNAX01000009">
    <property type="protein sequence ID" value="SDF55401.1"/>
    <property type="molecule type" value="Genomic_DNA"/>
</dbReference>
<evidence type="ECO:0000313" key="2">
    <source>
        <dbReference type="Proteomes" id="UP000198614"/>
    </source>
</evidence>
<evidence type="ECO:0000313" key="1">
    <source>
        <dbReference type="EMBL" id="SDF55401.1"/>
    </source>
</evidence>
<sequence>MYGDMLDVSGGAAPPLGKKQENLLAAILRGVPVLGHDNEARPLAEEEARRLLRAAPVPALAPSAEETAELNRTRPRVLHAVVGPEARRTGYVHGLPCHGVPPLLRAAAAAARAPLVLRVVYGASTEVPLRALSYVLPAVRMAARLTGSGHPGCHVQVVLAGPLSGRLNALCEERVAEQTELLGHCLQRLLCFLGPVAHSVYRTAAPPRVLEALTELVAALPAEGRARILCRLDGKGGARHEEQTLRYAAAHVLVHDRAHDRTRVPLVLRHGTPAPADPAVIDVGSLQERHFHEVRRWFAASTGADDPGALVLTRHSVPPYTMARGGDLALRDFLDGRDHEEEPLAAAARHDLRQLWDLLPPGPLRQILDAPVAAAR</sequence>
<dbReference type="AlphaFoldDB" id="A0A1G7M175"/>
<gene>
    <name evidence="1" type="ORF">SAMN05216260_10921</name>
</gene>
<protein>
    <submittedName>
        <fullName evidence="1">Uncharacterized protein</fullName>
    </submittedName>
</protein>
<dbReference type="Proteomes" id="UP000198614">
    <property type="component" value="Unassembled WGS sequence"/>
</dbReference>
<proteinExistence type="predicted"/>
<reference evidence="1 2" key="1">
    <citation type="submission" date="2016-10" db="EMBL/GenBank/DDBJ databases">
        <authorList>
            <person name="de Groot N.N."/>
        </authorList>
    </citation>
    <scope>NUCLEOTIDE SEQUENCE [LARGE SCALE GENOMIC DNA]</scope>
    <source>
        <strain evidence="1 2">CGMCC 4.1859</strain>
    </source>
</reference>
<organism evidence="1 2">
    <name type="scientific">Streptomyces griseoaurantiacus</name>
    <dbReference type="NCBI Taxonomy" id="68213"/>
    <lineage>
        <taxon>Bacteria</taxon>
        <taxon>Bacillati</taxon>
        <taxon>Actinomycetota</taxon>
        <taxon>Actinomycetes</taxon>
        <taxon>Kitasatosporales</taxon>
        <taxon>Streptomycetaceae</taxon>
        <taxon>Streptomyces</taxon>
        <taxon>Streptomyces aurantiacus group</taxon>
    </lineage>
</organism>
<name>A0A1G7M175_9ACTN</name>